<dbReference type="EMBL" id="SLXP01000001">
    <property type="protein sequence ID" value="TCP44089.1"/>
    <property type="molecule type" value="Genomic_DNA"/>
</dbReference>
<dbReference type="AlphaFoldDB" id="A0A4R2Q6F9"/>
<gene>
    <name evidence="1" type="ORF">EV662_101176</name>
</gene>
<dbReference type="OrthoDB" id="6713140at2"/>
<accession>A0A4R2Q6F9</accession>
<organism evidence="1 2">
    <name type="scientific">Rhodovulum marinum</name>
    <dbReference type="NCBI Taxonomy" id="320662"/>
    <lineage>
        <taxon>Bacteria</taxon>
        <taxon>Pseudomonadati</taxon>
        <taxon>Pseudomonadota</taxon>
        <taxon>Alphaproteobacteria</taxon>
        <taxon>Rhodobacterales</taxon>
        <taxon>Paracoccaceae</taxon>
        <taxon>Rhodovulum</taxon>
    </lineage>
</organism>
<sequence>MTRDLSDLVHLLDAAEVLRDIQARRPAVALFQSDTLLSASDREAVFRGRYDGAPAVLTLFYGDGHADRARVQKRDLERLVAALADAPYRVAPLVAAWPGEGITVTADVAGERLDGALAAAPPGARDALLAEAGAWLAHVVAQAHRQVAFGGRHWVRRATQALADVEGRADRPLARRLATRLEALLPTVAGKPVTQAHCHGDFRPEMLVHADGALFGLGCRTARWQPVVRDVARFLVALHLACPRPGGQLRFGVDAAHIEALLTRLTILDRRERALLLPFFIGVELADTLARGDLTPQEADALGAAVGHFLDGDGTPLL</sequence>
<evidence type="ECO:0000313" key="2">
    <source>
        <dbReference type="Proteomes" id="UP000294835"/>
    </source>
</evidence>
<evidence type="ECO:0008006" key="3">
    <source>
        <dbReference type="Google" id="ProtNLM"/>
    </source>
</evidence>
<dbReference type="SUPFAM" id="SSF56112">
    <property type="entry name" value="Protein kinase-like (PK-like)"/>
    <property type="match status" value="1"/>
</dbReference>
<dbReference type="Proteomes" id="UP000294835">
    <property type="component" value="Unassembled WGS sequence"/>
</dbReference>
<proteinExistence type="predicted"/>
<reference evidence="1 2" key="1">
    <citation type="submission" date="2019-03" db="EMBL/GenBank/DDBJ databases">
        <title>Genomic Encyclopedia of Type Strains, Phase IV (KMG-IV): sequencing the most valuable type-strain genomes for metagenomic binning, comparative biology and taxonomic classification.</title>
        <authorList>
            <person name="Goeker M."/>
        </authorList>
    </citation>
    <scope>NUCLEOTIDE SEQUENCE [LARGE SCALE GENOMIC DNA]</scope>
    <source>
        <strain evidence="1 2">DSM 18063</strain>
    </source>
</reference>
<evidence type="ECO:0000313" key="1">
    <source>
        <dbReference type="EMBL" id="TCP44089.1"/>
    </source>
</evidence>
<dbReference type="InterPro" id="IPR011009">
    <property type="entry name" value="Kinase-like_dom_sf"/>
</dbReference>
<comment type="caution">
    <text evidence="1">The sequence shown here is derived from an EMBL/GenBank/DDBJ whole genome shotgun (WGS) entry which is preliminary data.</text>
</comment>
<keyword evidence="2" id="KW-1185">Reference proteome</keyword>
<dbReference type="RefSeq" id="WP_132460238.1">
    <property type="nucleotide sequence ID" value="NZ_SLXP01000001.1"/>
</dbReference>
<name>A0A4R2Q6F9_9RHOB</name>
<protein>
    <recommendedName>
        <fullName evidence="3">Aminoglycoside phosphotransferase domain-containing protein</fullName>
    </recommendedName>
</protein>